<evidence type="ECO:0008006" key="4">
    <source>
        <dbReference type="Google" id="ProtNLM"/>
    </source>
</evidence>
<accession>Q2G4Q2</accession>
<keyword evidence="1" id="KW-0812">Transmembrane</keyword>
<keyword evidence="1" id="KW-0472">Membrane</keyword>
<evidence type="ECO:0000313" key="3">
    <source>
        <dbReference type="Proteomes" id="UP000009134"/>
    </source>
</evidence>
<dbReference type="HOGENOM" id="CLU_2465967_0_0_5"/>
<proteinExistence type="predicted"/>
<keyword evidence="1" id="KW-1133">Transmembrane helix</keyword>
<dbReference type="RefSeq" id="WP_011446377.1">
    <property type="nucleotide sequence ID" value="NC_007794.1"/>
</dbReference>
<organism evidence="2 3">
    <name type="scientific">Novosphingobium aromaticivorans (strain ATCC 700278 / DSM 12444 / CCUG 56034 / CIP 105152 / NBRC 16084 / F199)</name>
    <dbReference type="NCBI Taxonomy" id="279238"/>
    <lineage>
        <taxon>Bacteria</taxon>
        <taxon>Pseudomonadati</taxon>
        <taxon>Pseudomonadota</taxon>
        <taxon>Alphaproteobacteria</taxon>
        <taxon>Sphingomonadales</taxon>
        <taxon>Sphingomonadaceae</taxon>
        <taxon>Novosphingobium</taxon>
    </lineage>
</organism>
<dbReference type="KEGG" id="nar:Saro_2735"/>
<name>Q2G4Q2_NOVAD</name>
<gene>
    <name evidence="2" type="ordered locus">Saro_2735</name>
</gene>
<feature type="transmembrane region" description="Helical" evidence="1">
    <location>
        <begin position="12"/>
        <end position="29"/>
    </location>
</feature>
<keyword evidence="3" id="KW-1185">Reference proteome</keyword>
<sequence length="88" mass="9561">MLNLQGPWVVRGLAAIGTLLIFMGLWLAWGTLRMHTPQPEYGEAAIYMIQLAEQQVYVTRLILAAALFIAGVVSWVGACIVAAIHGKP</sequence>
<dbReference type="STRING" id="279238.Saro_2735"/>
<evidence type="ECO:0000313" key="2">
    <source>
        <dbReference type="EMBL" id="ABD27171.1"/>
    </source>
</evidence>
<dbReference type="AlphaFoldDB" id="Q2G4Q2"/>
<dbReference type="Proteomes" id="UP000009134">
    <property type="component" value="Chromosome"/>
</dbReference>
<reference evidence="3" key="1">
    <citation type="submission" date="2006-01" db="EMBL/GenBank/DDBJ databases">
        <title>Complete sequence of Novosphingobium aromaticivorans DSM 12444.</title>
        <authorList>
            <consortium name="US DOE Joint Genome Institute"/>
            <person name="Copeland A."/>
            <person name="Lucas S."/>
            <person name="Lapidus A."/>
            <person name="Barry K."/>
            <person name="Detter J.C."/>
            <person name="Glavina T."/>
            <person name="Hammon N."/>
            <person name="Israni S."/>
            <person name="Pitluck S."/>
            <person name="Chain P."/>
            <person name="Malfatti S."/>
            <person name="Shin M."/>
            <person name="Vergez L."/>
            <person name="Schmutz J."/>
            <person name="Larimer F."/>
            <person name="Land M."/>
            <person name="Kyrpides N."/>
            <person name="Ivanova N."/>
            <person name="Fredrickson J."/>
            <person name="Balkwill D."/>
            <person name="Romine M.F."/>
            <person name="Richardson P."/>
        </authorList>
    </citation>
    <scope>NUCLEOTIDE SEQUENCE [LARGE SCALE GENOMIC DNA]</scope>
    <source>
        <strain evidence="3">ATCC 700278 / DSM 12444 / CCUG 56034 / CIP 105152 / NBRC 16084 / F199</strain>
    </source>
</reference>
<evidence type="ECO:0000256" key="1">
    <source>
        <dbReference type="SAM" id="Phobius"/>
    </source>
</evidence>
<protein>
    <recommendedName>
        <fullName evidence="4">Transmembrane protein</fullName>
    </recommendedName>
</protein>
<dbReference type="EMBL" id="CP000248">
    <property type="protein sequence ID" value="ABD27171.1"/>
    <property type="molecule type" value="Genomic_DNA"/>
</dbReference>
<feature type="transmembrane region" description="Helical" evidence="1">
    <location>
        <begin position="61"/>
        <end position="84"/>
    </location>
</feature>